<reference evidence="3 4" key="1">
    <citation type="submission" date="2024-08" db="EMBL/GenBank/DDBJ databases">
        <authorList>
            <person name="Cucini C."/>
            <person name="Frati F."/>
        </authorList>
    </citation>
    <scope>NUCLEOTIDE SEQUENCE [LARGE SCALE GENOMIC DNA]</scope>
</reference>
<dbReference type="EMBL" id="CAXLJM020000023">
    <property type="protein sequence ID" value="CAL8089324.1"/>
    <property type="molecule type" value="Genomic_DNA"/>
</dbReference>
<proteinExistence type="predicted"/>
<evidence type="ECO:0000313" key="4">
    <source>
        <dbReference type="Proteomes" id="UP001642540"/>
    </source>
</evidence>
<keyword evidence="2" id="KW-0472">Membrane</keyword>
<evidence type="ECO:0000256" key="1">
    <source>
        <dbReference type="SAM" id="MobiDB-lite"/>
    </source>
</evidence>
<keyword evidence="2" id="KW-0812">Transmembrane</keyword>
<dbReference type="Proteomes" id="UP001642540">
    <property type="component" value="Unassembled WGS sequence"/>
</dbReference>
<evidence type="ECO:0000256" key="2">
    <source>
        <dbReference type="SAM" id="Phobius"/>
    </source>
</evidence>
<keyword evidence="2" id="KW-1133">Transmembrane helix</keyword>
<gene>
    <name evidence="3" type="ORF">ODALV1_LOCUS7335</name>
</gene>
<name>A0ABP1QBC7_9HEXA</name>
<accession>A0ABP1QBC7</accession>
<feature type="compositionally biased region" description="Polar residues" evidence="1">
    <location>
        <begin position="266"/>
        <end position="282"/>
    </location>
</feature>
<feature type="region of interest" description="Disordered" evidence="1">
    <location>
        <begin position="210"/>
        <end position="244"/>
    </location>
</feature>
<protein>
    <submittedName>
        <fullName evidence="3">Uncharacterized protein</fullName>
    </submittedName>
</protein>
<sequence length="639" mass="73100">MTSTVSHKTYEVFYKRSREISNTDARHIFKESCPHLIGEVFTNKANNQLITVISEFGFDPLETRELQTKPVTEQEWATEFIRLCTNRHRPSICLNILVNLHQRELRNYQQIIIEKLTEVPHVQVREVENYSNDEKAVLLTSETNSGDSIDNRVTEMENRLGIFAFFGISFLLLAGGITLAVQAHNSHQPKDIPRVVSAVLTDFERKTSSNQYNSEINDSNPISPLTDLSTNHTSMPTTDDSQTNKINSAVQAKGLLEVAISNVPEQQGKATKQQIENAPQHNPKSDEDNHQRIYIRRPSEIGNKTTLLCDLDFKTELVIDAVDPFEWGNVHVDCSTRIHSLVIKGHLRPFDMLYIVNQTRNIKHLTIHGNDICTSFEGYLAFIDALPRIILGRLRTLELRGMTDKESGCKEVLTLIANKFRFSPKFKTLIFNDVVITKNKVELHRIVYILRYYVKQLLMKNIDFRISAFDLNFPVLNLTSFHLFAKNSSSDLASLSVKNLLSNQHIIKEFHSNIEIPEDNMKLTLNRLKRIGVTNLKLSIGLLNTRNQLSIRFVRGFLRLTHCEIQLVSNDRQDGTFILRDVDSLRSSLEEFRVAANFRFNVMGGHVRCRGFEKNTKDGITILTMDKCPKCVESGCSRR</sequence>
<evidence type="ECO:0000313" key="3">
    <source>
        <dbReference type="EMBL" id="CAL8089324.1"/>
    </source>
</evidence>
<feature type="region of interest" description="Disordered" evidence="1">
    <location>
        <begin position="266"/>
        <end position="291"/>
    </location>
</feature>
<feature type="transmembrane region" description="Helical" evidence="2">
    <location>
        <begin position="160"/>
        <end position="181"/>
    </location>
</feature>
<organism evidence="3 4">
    <name type="scientific">Orchesella dallaii</name>
    <dbReference type="NCBI Taxonomy" id="48710"/>
    <lineage>
        <taxon>Eukaryota</taxon>
        <taxon>Metazoa</taxon>
        <taxon>Ecdysozoa</taxon>
        <taxon>Arthropoda</taxon>
        <taxon>Hexapoda</taxon>
        <taxon>Collembola</taxon>
        <taxon>Entomobryomorpha</taxon>
        <taxon>Entomobryoidea</taxon>
        <taxon>Orchesellidae</taxon>
        <taxon>Orchesellinae</taxon>
        <taxon>Orchesella</taxon>
    </lineage>
</organism>
<comment type="caution">
    <text evidence="3">The sequence shown here is derived from an EMBL/GenBank/DDBJ whole genome shotgun (WGS) entry which is preliminary data.</text>
</comment>
<keyword evidence="4" id="KW-1185">Reference proteome</keyword>